<organism evidence="1 2">
    <name type="scientific">Caenorhabditis bovis</name>
    <dbReference type="NCBI Taxonomy" id="2654633"/>
    <lineage>
        <taxon>Eukaryota</taxon>
        <taxon>Metazoa</taxon>
        <taxon>Ecdysozoa</taxon>
        <taxon>Nematoda</taxon>
        <taxon>Chromadorea</taxon>
        <taxon>Rhabditida</taxon>
        <taxon>Rhabditina</taxon>
        <taxon>Rhabditomorpha</taxon>
        <taxon>Rhabditoidea</taxon>
        <taxon>Rhabditidae</taxon>
        <taxon>Peloderinae</taxon>
        <taxon>Caenorhabditis</taxon>
    </lineage>
</organism>
<reference evidence="1 2" key="1">
    <citation type="submission" date="2020-04" db="EMBL/GenBank/DDBJ databases">
        <authorList>
            <person name="Laetsch R D."/>
            <person name="Stevens L."/>
            <person name="Kumar S."/>
            <person name="Blaxter L. M."/>
        </authorList>
    </citation>
    <scope>NUCLEOTIDE SEQUENCE [LARGE SCALE GENOMIC DNA]</scope>
</reference>
<accession>A0A8S1FFU8</accession>
<evidence type="ECO:0000313" key="1">
    <source>
        <dbReference type="EMBL" id="CAB3411575.1"/>
    </source>
</evidence>
<keyword evidence="2" id="KW-1185">Reference proteome</keyword>
<dbReference type="Proteomes" id="UP000494206">
    <property type="component" value="Unassembled WGS sequence"/>
</dbReference>
<dbReference type="AlphaFoldDB" id="A0A8S1FFU8"/>
<dbReference type="EMBL" id="CADEPM010000014">
    <property type="protein sequence ID" value="CAB3411575.1"/>
    <property type="molecule type" value="Genomic_DNA"/>
</dbReference>
<evidence type="ECO:0000313" key="2">
    <source>
        <dbReference type="Proteomes" id="UP000494206"/>
    </source>
</evidence>
<name>A0A8S1FFU8_9PELO</name>
<sequence>MDNAKLTELDLDSCLTQLRILKSSFEVFFTATNTQQDSEIMNILNNIINRLEEMQSNIATRNQKDIEDCVQSGFYNLTALQHDLDRLHLSRINADQ</sequence>
<comment type="caution">
    <text evidence="1">The sequence shown here is derived from an EMBL/GenBank/DDBJ whole genome shotgun (WGS) entry which is preliminary data.</text>
</comment>
<protein>
    <submittedName>
        <fullName evidence="1">Uncharacterized protein</fullName>
    </submittedName>
</protein>
<proteinExistence type="predicted"/>
<gene>
    <name evidence="1" type="ORF">CBOVIS_LOCUS12957</name>
</gene>